<keyword evidence="4" id="KW-1185">Reference proteome</keyword>
<organism evidence="4 5">
    <name type="scientific">Acrobeloides nanus</name>
    <dbReference type="NCBI Taxonomy" id="290746"/>
    <lineage>
        <taxon>Eukaryota</taxon>
        <taxon>Metazoa</taxon>
        <taxon>Ecdysozoa</taxon>
        <taxon>Nematoda</taxon>
        <taxon>Chromadorea</taxon>
        <taxon>Rhabditida</taxon>
        <taxon>Tylenchina</taxon>
        <taxon>Cephalobomorpha</taxon>
        <taxon>Cephaloboidea</taxon>
        <taxon>Cephalobidae</taxon>
        <taxon>Acrobeloides</taxon>
    </lineage>
</organism>
<dbReference type="WBParaSite" id="ACRNAN_scaffold13804.g33090.t1">
    <property type="protein sequence ID" value="ACRNAN_scaffold13804.g33090.t1"/>
    <property type="gene ID" value="ACRNAN_scaffold13804.g33090"/>
</dbReference>
<feature type="signal peptide" evidence="3">
    <location>
        <begin position="1"/>
        <end position="19"/>
    </location>
</feature>
<dbReference type="AlphaFoldDB" id="A0A914CSN4"/>
<feature type="compositionally biased region" description="Polar residues" evidence="2">
    <location>
        <begin position="395"/>
        <end position="411"/>
    </location>
</feature>
<feature type="compositionally biased region" description="Low complexity" evidence="2">
    <location>
        <begin position="436"/>
        <end position="460"/>
    </location>
</feature>
<feature type="chain" id="PRO_5036848509" evidence="3">
    <location>
        <begin position="20"/>
        <end position="630"/>
    </location>
</feature>
<proteinExistence type="predicted"/>
<accession>A0A914CSN4</accession>
<feature type="compositionally biased region" description="Low complexity" evidence="2">
    <location>
        <begin position="412"/>
        <end position="429"/>
    </location>
</feature>
<feature type="compositionally biased region" description="Low complexity" evidence="2">
    <location>
        <begin position="470"/>
        <end position="482"/>
    </location>
</feature>
<dbReference type="Proteomes" id="UP000887540">
    <property type="component" value="Unplaced"/>
</dbReference>
<evidence type="ECO:0000313" key="5">
    <source>
        <dbReference type="WBParaSite" id="ACRNAN_scaffold13804.g33090.t1"/>
    </source>
</evidence>
<evidence type="ECO:0000256" key="2">
    <source>
        <dbReference type="SAM" id="MobiDB-lite"/>
    </source>
</evidence>
<evidence type="ECO:0000256" key="1">
    <source>
        <dbReference type="SAM" id="Coils"/>
    </source>
</evidence>
<keyword evidence="3" id="KW-0732">Signal</keyword>
<sequence>MSHCWLKIFVLIFLKICLCEEKKEALGADYQKVGDLVGEWFKNPWQAAGQMGLDFAKYGLAQAGNNIGNVVQLPHTKNENGSTSRNSGDMLVNLLRLGVALATTPATITPASKQKFQKFTKIRASQREEEMQMVPKYPKSSDVVKKEGNHSQPQLKAAEIGYSNDQLSNSQLESILKVLAKKKVDELDALTRQTTTENPEIVRMREKMQQLEARLMEQQEMLLKKDIEDKYGKIISRHHGDSEEYPRAPDQEDYMPEIRFKQIKDQFHPHQFEKEATPTSSYQKILPLSKIALTKTIPVTPNPSRKLETIETSSNTNTTSSSITSSEMSTRIELPTTTITSSSSNMTQVTTHTIPATSPTRTLLEMSKDNPSSTKLELNQTSTVTTNLSSTTGIIDTYTNPKTPDLTSTEPSQTSLLTTKISSTTGTNTHPETSETDLTTTSTSEKSQTSLLTTKISSITGTNTHPETDLTTASTSETSQTSLLTTEISSTTGTNTHPETSETDLTTASHLDATTRTTDPQVPTMKDSSTTQTISHERKLLLVKTFEEKSIPTGLYKMDEALDIQSSPSNTTQPLILHDLNERRNRKSHFDKYRINKEKNQPPQGVQKTIFYILIKKTLDNNYKWYRNES</sequence>
<feature type="compositionally biased region" description="Low complexity" evidence="2">
    <location>
        <begin position="310"/>
        <end position="329"/>
    </location>
</feature>
<feature type="coiled-coil region" evidence="1">
    <location>
        <begin position="201"/>
        <end position="228"/>
    </location>
</feature>
<feature type="region of interest" description="Disordered" evidence="2">
    <location>
        <begin position="302"/>
        <end position="330"/>
    </location>
</feature>
<reference evidence="5" key="1">
    <citation type="submission" date="2022-11" db="UniProtKB">
        <authorList>
            <consortium name="WormBaseParasite"/>
        </authorList>
    </citation>
    <scope>IDENTIFICATION</scope>
</reference>
<evidence type="ECO:0000313" key="4">
    <source>
        <dbReference type="Proteomes" id="UP000887540"/>
    </source>
</evidence>
<name>A0A914CSN4_9BILA</name>
<evidence type="ECO:0000256" key="3">
    <source>
        <dbReference type="SAM" id="SignalP"/>
    </source>
</evidence>
<keyword evidence="1" id="KW-0175">Coiled coil</keyword>
<protein>
    <submittedName>
        <fullName evidence="5">Uncharacterized protein</fullName>
    </submittedName>
</protein>
<feature type="region of interest" description="Disordered" evidence="2">
    <location>
        <begin position="395"/>
        <end position="482"/>
    </location>
</feature>